<dbReference type="InterPro" id="IPR050661">
    <property type="entry name" value="BglG_antiterminators"/>
</dbReference>
<keyword evidence="3" id="KW-0804">Transcription</keyword>
<feature type="region of interest" description="Disordered" evidence="4">
    <location>
        <begin position="76"/>
        <end position="102"/>
    </location>
</feature>
<keyword evidence="1" id="KW-0805">Transcription regulation</keyword>
<dbReference type="Gene3D" id="1.10.10.10">
    <property type="entry name" value="Winged helix-like DNA-binding domain superfamily/Winged helix DNA-binding domain"/>
    <property type="match status" value="1"/>
</dbReference>
<evidence type="ECO:0000256" key="3">
    <source>
        <dbReference type="ARBA" id="ARBA00023163"/>
    </source>
</evidence>
<dbReference type="Proteomes" id="UP000270272">
    <property type="component" value="Chromosome"/>
</dbReference>
<organism evidence="6 7">
    <name type="scientific">Citrobacter koseri</name>
    <name type="common">Citrobacter diversus</name>
    <dbReference type="NCBI Taxonomy" id="545"/>
    <lineage>
        <taxon>Bacteria</taxon>
        <taxon>Pseudomonadati</taxon>
        <taxon>Pseudomonadota</taxon>
        <taxon>Gammaproteobacteria</taxon>
        <taxon>Enterobacterales</taxon>
        <taxon>Enterobacteriaceae</taxon>
        <taxon>Citrobacter</taxon>
    </lineage>
</organism>
<dbReference type="EMBL" id="LR134204">
    <property type="protein sequence ID" value="VEB92955.1"/>
    <property type="molecule type" value="Genomic_DNA"/>
</dbReference>
<dbReference type="GO" id="GO:0003677">
    <property type="term" value="F:DNA binding"/>
    <property type="evidence" value="ECO:0007669"/>
    <property type="project" value="UniProtKB-KW"/>
</dbReference>
<protein>
    <submittedName>
        <fullName evidence="6">BglB-family transcriptional antiterminator</fullName>
    </submittedName>
</protein>
<sequence>MRFPNQRLAQLFDMLQNETLPQDELAQRLSVSTRTVRADITALNALLTQYGAQFVLSRGNGYQLRIDDPTRYQTLREQQPSTLRIPRTSQETGALSGGSFPDVRFLAQTGRSGG</sequence>
<dbReference type="InterPro" id="IPR013196">
    <property type="entry name" value="HTH_11"/>
</dbReference>
<feature type="compositionally biased region" description="Polar residues" evidence="4">
    <location>
        <begin position="76"/>
        <end position="93"/>
    </location>
</feature>
<accession>A0A447UQJ1</accession>
<dbReference type="InterPro" id="IPR018356">
    <property type="entry name" value="Tscrpt_reg_HTH_DeoR_CS"/>
</dbReference>
<dbReference type="InterPro" id="IPR036390">
    <property type="entry name" value="WH_DNA-bd_sf"/>
</dbReference>
<dbReference type="AlphaFoldDB" id="A0A447UQJ1"/>
<keyword evidence="2" id="KW-0238">DNA-binding</keyword>
<evidence type="ECO:0000256" key="4">
    <source>
        <dbReference type="SAM" id="MobiDB-lite"/>
    </source>
</evidence>
<dbReference type="PANTHER" id="PTHR30185">
    <property type="entry name" value="CRYPTIC BETA-GLUCOSIDE BGL OPERON ANTITERMINATOR"/>
    <property type="match status" value="1"/>
</dbReference>
<evidence type="ECO:0000256" key="1">
    <source>
        <dbReference type="ARBA" id="ARBA00023015"/>
    </source>
</evidence>
<name>A0A447UQJ1_CITKO</name>
<evidence type="ECO:0000313" key="7">
    <source>
        <dbReference type="Proteomes" id="UP000270272"/>
    </source>
</evidence>
<dbReference type="InterPro" id="IPR036388">
    <property type="entry name" value="WH-like_DNA-bd_sf"/>
</dbReference>
<dbReference type="GO" id="GO:0003700">
    <property type="term" value="F:DNA-binding transcription factor activity"/>
    <property type="evidence" value="ECO:0007669"/>
    <property type="project" value="InterPro"/>
</dbReference>
<dbReference type="SUPFAM" id="SSF46785">
    <property type="entry name" value="Winged helix' DNA-binding domain"/>
    <property type="match status" value="1"/>
</dbReference>
<gene>
    <name evidence="6" type="primary">licR_1</name>
    <name evidence="6" type="ORF">NCTC11075_03824</name>
</gene>
<dbReference type="PROSITE" id="PS00894">
    <property type="entry name" value="HTH_DEOR_1"/>
    <property type="match status" value="1"/>
</dbReference>
<dbReference type="PANTHER" id="PTHR30185:SF13">
    <property type="entry name" value="LICABCH OPERON REGULATOR-RELATED"/>
    <property type="match status" value="1"/>
</dbReference>
<reference evidence="6 7" key="1">
    <citation type="submission" date="2018-12" db="EMBL/GenBank/DDBJ databases">
        <authorList>
            <consortium name="Pathogen Informatics"/>
        </authorList>
    </citation>
    <scope>NUCLEOTIDE SEQUENCE [LARGE SCALE GENOMIC DNA]</scope>
    <source>
        <strain evidence="6 7">NCTC11075</strain>
    </source>
</reference>
<feature type="domain" description="Helix-turn-helix type 11" evidence="5">
    <location>
        <begin position="7"/>
        <end position="63"/>
    </location>
</feature>
<proteinExistence type="predicted"/>
<evidence type="ECO:0000313" key="6">
    <source>
        <dbReference type="EMBL" id="VEB92955.1"/>
    </source>
</evidence>
<dbReference type="Pfam" id="PF08279">
    <property type="entry name" value="HTH_11"/>
    <property type="match status" value="1"/>
</dbReference>
<evidence type="ECO:0000259" key="5">
    <source>
        <dbReference type="Pfam" id="PF08279"/>
    </source>
</evidence>
<evidence type="ECO:0000256" key="2">
    <source>
        <dbReference type="ARBA" id="ARBA00023125"/>
    </source>
</evidence>